<dbReference type="PANTHER" id="PTHR47926">
    <property type="entry name" value="PENTATRICOPEPTIDE REPEAT-CONTAINING PROTEIN"/>
    <property type="match status" value="1"/>
</dbReference>
<dbReference type="GeneID" id="108989776"/>
<feature type="repeat" description="PPR" evidence="3">
    <location>
        <begin position="472"/>
        <end position="507"/>
    </location>
</feature>
<dbReference type="RefSeq" id="XP_035542531.1">
    <property type="nucleotide sequence ID" value="XM_035686638.1"/>
</dbReference>
<dbReference type="GO" id="GO:0009451">
    <property type="term" value="P:RNA modification"/>
    <property type="evidence" value="ECO:0000318"/>
    <property type="project" value="GO_Central"/>
</dbReference>
<organism evidence="4 5">
    <name type="scientific">Juglans regia</name>
    <name type="common">English walnut</name>
    <dbReference type="NCBI Taxonomy" id="51240"/>
    <lineage>
        <taxon>Eukaryota</taxon>
        <taxon>Viridiplantae</taxon>
        <taxon>Streptophyta</taxon>
        <taxon>Embryophyta</taxon>
        <taxon>Tracheophyta</taxon>
        <taxon>Spermatophyta</taxon>
        <taxon>Magnoliopsida</taxon>
        <taxon>eudicotyledons</taxon>
        <taxon>Gunneridae</taxon>
        <taxon>Pentapetalae</taxon>
        <taxon>rosids</taxon>
        <taxon>fabids</taxon>
        <taxon>Fagales</taxon>
        <taxon>Juglandaceae</taxon>
        <taxon>Juglans</taxon>
    </lineage>
</organism>
<dbReference type="Pfam" id="PF01535">
    <property type="entry name" value="PPR"/>
    <property type="match status" value="4"/>
</dbReference>
<dbReference type="Gene3D" id="1.25.40.10">
    <property type="entry name" value="Tetratricopeptide repeat domain"/>
    <property type="match status" value="4"/>
</dbReference>
<evidence type="ECO:0000313" key="4">
    <source>
        <dbReference type="Proteomes" id="UP000235220"/>
    </source>
</evidence>
<dbReference type="InterPro" id="IPR011990">
    <property type="entry name" value="TPR-like_helical_dom_sf"/>
</dbReference>
<evidence type="ECO:0000313" key="6">
    <source>
        <dbReference type="RefSeq" id="XP_035542531.1"/>
    </source>
</evidence>
<dbReference type="InterPro" id="IPR002885">
    <property type="entry name" value="PPR_rpt"/>
</dbReference>
<dbReference type="GO" id="GO:0003723">
    <property type="term" value="F:RNA binding"/>
    <property type="evidence" value="ECO:0000318"/>
    <property type="project" value="GO_Central"/>
</dbReference>
<evidence type="ECO:0000256" key="1">
    <source>
        <dbReference type="ARBA" id="ARBA00022737"/>
    </source>
</evidence>
<gene>
    <name evidence="5 6" type="primary">LOC108989776</name>
</gene>
<dbReference type="InterPro" id="IPR046848">
    <property type="entry name" value="E_motif"/>
</dbReference>
<dbReference type="Proteomes" id="UP000235220">
    <property type="component" value="Chromosome 16"/>
</dbReference>
<dbReference type="InterPro" id="IPR046960">
    <property type="entry name" value="PPR_At4g14850-like_plant"/>
</dbReference>
<dbReference type="NCBIfam" id="TIGR00756">
    <property type="entry name" value="PPR"/>
    <property type="match status" value="5"/>
</dbReference>
<dbReference type="Gramene" id="Jr16_11310_p1">
    <property type="protein sequence ID" value="cds.Jr16_11310_p1"/>
    <property type="gene ID" value="Jr16_11310"/>
</dbReference>
<evidence type="ECO:0000313" key="5">
    <source>
        <dbReference type="RefSeq" id="XP_018819057.1"/>
    </source>
</evidence>
<dbReference type="FunFam" id="1.25.40.10:FF:000196">
    <property type="entry name" value="Pentatricopeptide repeat-containing protein At4g14850"/>
    <property type="match status" value="1"/>
</dbReference>
<dbReference type="OrthoDB" id="185373at2759"/>
<name>A0A2I4EI37_JUGRE</name>
<dbReference type="FunFam" id="1.25.40.10:FF:001175">
    <property type="entry name" value="Pentatricopeptide repeat-containing protein At1g19720"/>
    <property type="match status" value="1"/>
</dbReference>
<dbReference type="AlphaFoldDB" id="A0A2I4EI37"/>
<proteinExistence type="inferred from homology"/>
<sequence length="617" mass="67856">MKREVANLVTDGFYRAALSLYSHCHSASLPPNKFTFPPLLKACAKLGSALQGQMIHTHLIKIGFLSDVYAATSLTDMYMKLYLLHDALQVFGEMPERNLVSLNSLISGFSQNGYRREALSVFKQVGFGTCRPNSGTIASLMSACESVGRGMEIHCWAIKLGVEADVFVATSIVTMYSNYEDLVSASKVFEGLPNKSVVSYNAFISGLLQNGVLHTALDMFKDMRECSVEEPNSVTFISVLSACASLLYLRFGRQVHGLIMKTEIEFDAMLATALVDFYSKCGCWQMAFDAFKEFDGSRNLITWNSMIAGMMLNAQTENAVELFEQLESEGLVPDSATWNSMISGFSQLGKGIEAIKYFKRMISAGVVPSLKSITSLLPSCSDLSALQCGKEIHGHAIRTNISTDEFIATALIDIYMKCGHYLLAQTIFDQFDRKPDDPAFWNAMISGYGINGQNESAFRIFDQMVEGKVHPSTATFTSVLSVCGHTGQVEKAWELLRKMKIDYGLEPKGEHIGCIVDLLGRSGRLDEAQELIQELPQPSASVFASLLGACKCHLDSKVGEVMAIKLSELEPANPSPFVILSNIYAACGRWKDVERIRGIISDKGLRKHPGFSLIGET</sequence>
<protein>
    <submittedName>
        <fullName evidence="5 6">Pentatricopeptide repeat-containing protein At2g02750</fullName>
    </submittedName>
</protein>
<dbReference type="PANTHER" id="PTHR47926:SF424">
    <property type="entry name" value="PENTACOTRIPEPTIDE-REPEAT REGION OF PRORP DOMAIN-CONTAINING PROTEIN"/>
    <property type="match status" value="1"/>
</dbReference>
<dbReference type="PROSITE" id="PS51375">
    <property type="entry name" value="PPR"/>
    <property type="match status" value="6"/>
</dbReference>
<comment type="similarity">
    <text evidence="2">Belongs to the PPR family. PCMP-E subfamily.</text>
</comment>
<reference evidence="5 6" key="1">
    <citation type="submission" date="2025-04" db="UniProtKB">
        <authorList>
            <consortium name="RefSeq"/>
        </authorList>
    </citation>
    <scope>IDENTIFICATION</scope>
    <source>
        <tissue evidence="5 6">Leaves</tissue>
    </source>
</reference>
<dbReference type="KEGG" id="jre:108989776"/>
<dbReference type="FunFam" id="1.25.40.10:FF:000090">
    <property type="entry name" value="Pentatricopeptide repeat-containing protein, chloroplastic"/>
    <property type="match status" value="1"/>
</dbReference>
<dbReference type="RefSeq" id="XP_018819057.1">
    <property type="nucleotide sequence ID" value="XM_018963512.2"/>
</dbReference>
<accession>A0A2I4EI37</accession>
<evidence type="ECO:0000256" key="2">
    <source>
        <dbReference type="ARBA" id="ARBA00061659"/>
    </source>
</evidence>
<dbReference type="Pfam" id="PF13041">
    <property type="entry name" value="PPR_2"/>
    <property type="match status" value="3"/>
</dbReference>
<feature type="repeat" description="PPR" evidence="3">
    <location>
        <begin position="334"/>
        <end position="368"/>
    </location>
</feature>
<feature type="repeat" description="PPR" evidence="3">
    <location>
        <begin position="437"/>
        <end position="471"/>
    </location>
</feature>
<keyword evidence="4" id="KW-1185">Reference proteome</keyword>
<feature type="repeat" description="PPR" evidence="3">
    <location>
        <begin position="196"/>
        <end position="230"/>
    </location>
</feature>
<dbReference type="FunFam" id="1.25.40.10:FF:000344">
    <property type="entry name" value="Pentatricopeptide repeat-containing protein"/>
    <property type="match status" value="1"/>
</dbReference>
<dbReference type="Pfam" id="PF20431">
    <property type="entry name" value="E_motif"/>
    <property type="match status" value="1"/>
</dbReference>
<evidence type="ECO:0000256" key="3">
    <source>
        <dbReference type="PROSITE-ProRule" id="PRU00708"/>
    </source>
</evidence>
<feature type="repeat" description="PPR" evidence="3">
    <location>
        <begin position="98"/>
        <end position="132"/>
    </location>
</feature>
<keyword evidence="1" id="KW-0677">Repeat</keyword>
<feature type="repeat" description="PPR" evidence="3">
    <location>
        <begin position="299"/>
        <end position="333"/>
    </location>
</feature>